<dbReference type="SUPFAM" id="SSF102588">
    <property type="entry name" value="LmbE-like"/>
    <property type="match status" value="1"/>
</dbReference>
<dbReference type="Gene3D" id="3.40.50.10320">
    <property type="entry name" value="LmbE-like"/>
    <property type="match status" value="1"/>
</dbReference>
<dbReference type="GO" id="GO:0019213">
    <property type="term" value="F:deacetylase activity"/>
    <property type="evidence" value="ECO:0007669"/>
    <property type="project" value="InterPro"/>
</dbReference>
<name>A0A419V346_9BACL</name>
<evidence type="ECO:0000313" key="2">
    <source>
        <dbReference type="Proteomes" id="UP000285120"/>
    </source>
</evidence>
<dbReference type="RefSeq" id="WP_120193228.1">
    <property type="nucleotide sequence ID" value="NZ_RAPK01000009.1"/>
</dbReference>
<protein>
    <submittedName>
        <fullName evidence="1">Bacillithiol biosynthesis deacetylase BshB1</fullName>
    </submittedName>
</protein>
<dbReference type="NCBIfam" id="TIGR04001">
    <property type="entry name" value="thiol_BshB1"/>
    <property type="match status" value="1"/>
</dbReference>
<dbReference type="AlphaFoldDB" id="A0A419V346"/>
<comment type="caution">
    <text evidence="1">The sequence shown here is derived from an EMBL/GenBank/DDBJ whole genome shotgun (WGS) entry which is preliminary data.</text>
</comment>
<proteinExistence type="predicted"/>
<gene>
    <name evidence="1" type="ORF">ATL39_2027</name>
</gene>
<dbReference type="OrthoDB" id="9778719at2"/>
<keyword evidence="2" id="KW-1185">Reference proteome</keyword>
<reference evidence="1 2" key="1">
    <citation type="submission" date="2018-09" db="EMBL/GenBank/DDBJ databases">
        <title>Genomic Encyclopedia of Archaeal and Bacterial Type Strains, Phase II (KMG-II): from individual species to whole genera.</title>
        <authorList>
            <person name="Goeker M."/>
        </authorList>
    </citation>
    <scope>NUCLEOTIDE SEQUENCE [LARGE SCALE GENOMIC DNA]</scope>
    <source>
        <strain evidence="1 2">DSM 17008</strain>
    </source>
</reference>
<dbReference type="EMBL" id="RAPK01000009">
    <property type="protein sequence ID" value="RKD72831.1"/>
    <property type="molecule type" value="Genomic_DNA"/>
</dbReference>
<dbReference type="GO" id="GO:0071793">
    <property type="term" value="P:bacillithiol biosynthetic process"/>
    <property type="evidence" value="ECO:0007669"/>
    <property type="project" value="InterPro"/>
</dbReference>
<evidence type="ECO:0000313" key="1">
    <source>
        <dbReference type="EMBL" id="RKD72831.1"/>
    </source>
</evidence>
<dbReference type="PANTHER" id="PTHR12993">
    <property type="entry name" value="N-ACETYLGLUCOSAMINYL-PHOSPHATIDYLINOSITOL DE-N-ACETYLASE-RELATED"/>
    <property type="match status" value="1"/>
</dbReference>
<dbReference type="InterPro" id="IPR024078">
    <property type="entry name" value="LmbE-like_dom_sf"/>
</dbReference>
<dbReference type="GO" id="GO:0016811">
    <property type="term" value="F:hydrolase activity, acting on carbon-nitrogen (but not peptide) bonds, in linear amides"/>
    <property type="evidence" value="ECO:0007669"/>
    <property type="project" value="TreeGrafter"/>
</dbReference>
<dbReference type="PANTHER" id="PTHR12993:SF30">
    <property type="entry name" value="N-ACETYL-ALPHA-D-GLUCOSAMINYL L-MALATE DEACETYLASE 1"/>
    <property type="match status" value="1"/>
</dbReference>
<accession>A0A419V346</accession>
<dbReference type="InterPro" id="IPR023842">
    <property type="entry name" value="Bacillithiol_biosynth_BshB1"/>
</dbReference>
<sequence length="237" mass="26342">MTAALTLLAFGAHPDDIEIGMGGTAALHAQKGDKVAFCSLTRAELSSNGDIKTRQKEAAHAAETLGAQARYQLNFPDRNLTKESPEYAEIVTLIRYLRPDIVFFPWHEDRHPDHIKCGAIIKEALFDAGIRRYTEAGGDAWRVPYSYQYSINGMISGAAFYIDISSVQSLKEESLLCYESQFILAEESVHTPLTSMYIESVRARDLLMGKQASVSYAEAFTPYSPVLLNELPGRKNE</sequence>
<dbReference type="Pfam" id="PF02585">
    <property type="entry name" value="PIG-L"/>
    <property type="match status" value="1"/>
</dbReference>
<dbReference type="InterPro" id="IPR003737">
    <property type="entry name" value="GlcNAc_PI_deacetylase-related"/>
</dbReference>
<organism evidence="1 2">
    <name type="scientific">Sinobaca qinghaiensis</name>
    <dbReference type="NCBI Taxonomy" id="342944"/>
    <lineage>
        <taxon>Bacteria</taxon>
        <taxon>Bacillati</taxon>
        <taxon>Bacillota</taxon>
        <taxon>Bacilli</taxon>
        <taxon>Bacillales</taxon>
        <taxon>Sporolactobacillaceae</taxon>
        <taxon>Sinobaca</taxon>
    </lineage>
</organism>
<dbReference type="Proteomes" id="UP000285120">
    <property type="component" value="Unassembled WGS sequence"/>
</dbReference>